<dbReference type="InterPro" id="IPR000659">
    <property type="entry name" value="Pyridox_Oxase"/>
</dbReference>
<dbReference type="Pfam" id="PF01243">
    <property type="entry name" value="PNPOx_N"/>
    <property type="match status" value="1"/>
</dbReference>
<comment type="similarity">
    <text evidence="1">Belongs to the pyridoxamine 5'-phosphate oxidase family.</text>
</comment>
<dbReference type="AlphaFoldDB" id="A0A0E3C141"/>
<dbReference type="GO" id="GO:0010181">
    <property type="term" value="F:FMN binding"/>
    <property type="evidence" value="ECO:0007669"/>
    <property type="project" value="InterPro"/>
</dbReference>
<keyword evidence="2" id="KW-0285">Flavoprotein</keyword>
<accession>A0A0E3C141</accession>
<dbReference type="GO" id="GO:0008615">
    <property type="term" value="P:pyridoxine biosynthetic process"/>
    <property type="evidence" value="ECO:0007669"/>
    <property type="project" value="InterPro"/>
</dbReference>
<name>A0A0E3C141_9BURK</name>
<dbReference type="EMBL" id="AWTP01000067">
    <property type="protein sequence ID" value="KGH17150.1"/>
    <property type="molecule type" value="Genomic_DNA"/>
</dbReference>
<dbReference type="Pfam" id="PF10590">
    <property type="entry name" value="PNP_phzG_C"/>
    <property type="match status" value="1"/>
</dbReference>
<evidence type="ECO:0000256" key="1">
    <source>
        <dbReference type="ARBA" id="ARBA00007301"/>
    </source>
</evidence>
<comment type="cofactor">
    <cofactor evidence="5">
        <name>FMN</name>
        <dbReference type="ChEBI" id="CHEBI:58210"/>
    </cofactor>
    <text evidence="5">Binds 1 FMN per subunit.</text>
</comment>
<evidence type="ECO:0000256" key="5">
    <source>
        <dbReference type="PIRSR" id="PIRSR000190-2"/>
    </source>
</evidence>
<dbReference type="InterPro" id="IPR012349">
    <property type="entry name" value="Split_barrel_FMN-bd"/>
</dbReference>
<evidence type="ECO:0000256" key="4">
    <source>
        <dbReference type="ARBA" id="ARBA00023002"/>
    </source>
</evidence>
<dbReference type="PANTHER" id="PTHR10851">
    <property type="entry name" value="PYRIDOXINE-5-PHOSPHATE OXIDASE"/>
    <property type="match status" value="1"/>
</dbReference>
<dbReference type="InterPro" id="IPR011576">
    <property type="entry name" value="Pyridox_Oxase_N"/>
</dbReference>
<feature type="domain" description="Pyridoxine 5'-phosphate oxidase dimerisation C-terminal" evidence="7">
    <location>
        <begin position="188"/>
        <end position="228"/>
    </location>
</feature>
<keyword evidence="4" id="KW-0560">Oxidoreductase</keyword>
<feature type="binding site" evidence="5">
    <location>
        <begin position="156"/>
        <end position="157"/>
    </location>
    <ligand>
        <name>FMN</name>
        <dbReference type="ChEBI" id="CHEBI:58210"/>
    </ligand>
</feature>
<organism evidence="8 9">
    <name type="scientific">Comamonas thiooxydans</name>
    <dbReference type="NCBI Taxonomy" id="363952"/>
    <lineage>
        <taxon>Bacteria</taxon>
        <taxon>Pseudomonadati</taxon>
        <taxon>Pseudomonadota</taxon>
        <taxon>Betaproteobacteria</taxon>
        <taxon>Burkholderiales</taxon>
        <taxon>Comamonadaceae</taxon>
        <taxon>Comamonas</taxon>
    </lineage>
</organism>
<evidence type="ECO:0000313" key="9">
    <source>
        <dbReference type="Proteomes" id="UP000029549"/>
    </source>
</evidence>
<evidence type="ECO:0000259" key="6">
    <source>
        <dbReference type="Pfam" id="PF01243"/>
    </source>
</evidence>
<keyword evidence="9" id="KW-1185">Reference proteome</keyword>
<evidence type="ECO:0000256" key="2">
    <source>
        <dbReference type="ARBA" id="ARBA00022630"/>
    </source>
</evidence>
<feature type="binding site" evidence="5">
    <location>
        <position position="121"/>
    </location>
    <ligand>
        <name>FMN</name>
        <dbReference type="ChEBI" id="CHEBI:58210"/>
    </ligand>
</feature>
<dbReference type="InterPro" id="IPR019576">
    <property type="entry name" value="Pyridoxamine_oxidase_dimer_C"/>
</dbReference>
<dbReference type="RefSeq" id="WP_034390401.1">
    <property type="nucleotide sequence ID" value="NZ_AWTM01000069.1"/>
</dbReference>
<evidence type="ECO:0000259" key="7">
    <source>
        <dbReference type="Pfam" id="PF10590"/>
    </source>
</evidence>
<gene>
    <name evidence="8" type="ORF">P608_06270</name>
</gene>
<reference evidence="8 9" key="1">
    <citation type="submission" date="2013-09" db="EMBL/GenBank/DDBJ databases">
        <title>High correlation between genotypes and phenotypes of environmental bacteria Comamonas testosteroni strains.</title>
        <authorList>
            <person name="Liu L."/>
            <person name="Zhu W."/>
            <person name="Xia X."/>
            <person name="Xu B."/>
            <person name="Luo M."/>
            <person name="Wang G."/>
        </authorList>
    </citation>
    <scope>NUCLEOTIDE SEQUENCE [LARGE SCALE GENOMIC DNA]</scope>
    <source>
        <strain evidence="8 9">DF2</strain>
    </source>
</reference>
<sequence>MNRLLSERDNTVSNIRELLRNLKSLPGPYKPFDITLAPANPEVLFVEWLQMAIDAGIREPHSMTLSTVDADGHPDARVLILKNVDDHGWHFAITRSSPKGHQISYKSNVALTFYWPALGRQIRIRGVAHDMGPQAQAADFLARPHGSRAGALLGRQSDVLDSDREFEDGLAKQLERLEENPQLISPEWVVYAVRPDTIEFWQGHEQRRHIRLRYRRDGAVWTTERLWP</sequence>
<protein>
    <submittedName>
        <fullName evidence="8">Uncharacterized protein</fullName>
    </submittedName>
</protein>
<accession>A0A0K6IFB9</accession>
<dbReference type="SUPFAM" id="SSF50475">
    <property type="entry name" value="FMN-binding split barrel"/>
    <property type="match status" value="1"/>
</dbReference>
<feature type="domain" description="Pyridoxamine 5'-phosphate oxidase N-terminal" evidence="6">
    <location>
        <begin position="52"/>
        <end position="165"/>
    </location>
</feature>
<keyword evidence="3 5" id="KW-0288">FMN</keyword>
<dbReference type="Gene3D" id="2.30.110.10">
    <property type="entry name" value="Electron Transport, Fmn-binding Protein, Chain A"/>
    <property type="match status" value="1"/>
</dbReference>
<proteinExistence type="inferred from homology"/>
<feature type="binding site" evidence="5">
    <location>
        <position position="99"/>
    </location>
    <ligand>
        <name>FMN</name>
        <dbReference type="ChEBI" id="CHEBI:58210"/>
    </ligand>
</feature>
<comment type="caution">
    <text evidence="8">The sequence shown here is derived from an EMBL/GenBank/DDBJ whole genome shotgun (WGS) entry which is preliminary data.</text>
</comment>
<dbReference type="NCBIfam" id="NF004231">
    <property type="entry name" value="PRK05679.1"/>
    <property type="match status" value="1"/>
</dbReference>
<dbReference type="PANTHER" id="PTHR10851:SF0">
    <property type="entry name" value="PYRIDOXINE-5'-PHOSPHATE OXIDASE"/>
    <property type="match status" value="1"/>
</dbReference>
<dbReference type="GO" id="GO:0004733">
    <property type="term" value="F:pyridoxamine phosphate oxidase activity"/>
    <property type="evidence" value="ECO:0007669"/>
    <property type="project" value="InterPro"/>
</dbReference>
<dbReference type="PIRSF" id="PIRSF000190">
    <property type="entry name" value="Pyd_amn-ph_oxd"/>
    <property type="match status" value="1"/>
</dbReference>
<dbReference type="Proteomes" id="UP000029549">
    <property type="component" value="Unassembled WGS sequence"/>
</dbReference>
<evidence type="ECO:0000256" key="3">
    <source>
        <dbReference type="ARBA" id="ARBA00022643"/>
    </source>
</evidence>
<feature type="binding site" evidence="5">
    <location>
        <position position="211"/>
    </location>
    <ligand>
        <name>FMN</name>
        <dbReference type="ChEBI" id="CHEBI:58210"/>
    </ligand>
</feature>
<feature type="binding site" evidence="5">
    <location>
        <position position="201"/>
    </location>
    <ligand>
        <name>FMN</name>
        <dbReference type="ChEBI" id="CHEBI:58210"/>
    </ligand>
</feature>
<feature type="binding site" evidence="5">
    <location>
        <begin position="77"/>
        <end position="82"/>
    </location>
    <ligand>
        <name>FMN</name>
        <dbReference type="ChEBI" id="CHEBI:58210"/>
    </ligand>
</feature>
<evidence type="ECO:0000313" key="8">
    <source>
        <dbReference type="EMBL" id="KGH17150.1"/>
    </source>
</evidence>